<evidence type="ECO:0000313" key="6">
    <source>
        <dbReference type="Proteomes" id="UP001162164"/>
    </source>
</evidence>
<comment type="subcellular location">
    <subcellularLocation>
        <location evidence="1">Nucleus</location>
    </subcellularLocation>
</comment>
<dbReference type="InterPro" id="IPR016355">
    <property type="entry name" value="NR5-like"/>
</dbReference>
<evidence type="ECO:0000256" key="2">
    <source>
        <dbReference type="ARBA" id="ARBA00023015"/>
    </source>
</evidence>
<protein>
    <submittedName>
        <fullName evidence="5">Uncharacterized protein</fullName>
    </submittedName>
</protein>
<dbReference type="EMBL" id="JAPWTJ010001921">
    <property type="protein sequence ID" value="KAJ8968858.1"/>
    <property type="molecule type" value="Genomic_DNA"/>
</dbReference>
<sequence>MCMSKNKSLLVLTAPTQEMLFPTLPAWFRLRNQWNYLSSNHGNETPNTANWSLYLFLIILWFQVDDQMKLLQHSWSDMLVLDHIHQRMHNNLPDETTLHNGQKFDLLNLGLLGVPV</sequence>
<keyword evidence="2" id="KW-0805">Transcription regulation</keyword>
<comment type="caution">
    <text evidence="5">The sequence shown here is derived from an EMBL/GenBank/DDBJ whole genome shotgun (WGS) entry which is preliminary data.</text>
</comment>
<dbReference type="PANTHER" id="PTHR24086">
    <property type="entry name" value="NUCLEAR RECEPTOR SUBFAMILY 5 GROUP A"/>
    <property type="match status" value="1"/>
</dbReference>
<proteinExistence type="predicted"/>
<keyword evidence="4" id="KW-0675">Receptor</keyword>
<dbReference type="Proteomes" id="UP001162164">
    <property type="component" value="Unassembled WGS sequence"/>
</dbReference>
<dbReference type="Gene3D" id="1.10.565.10">
    <property type="entry name" value="Retinoid X Receptor"/>
    <property type="match status" value="1"/>
</dbReference>
<evidence type="ECO:0000256" key="3">
    <source>
        <dbReference type="ARBA" id="ARBA00023163"/>
    </source>
</evidence>
<keyword evidence="6" id="KW-1185">Reference proteome</keyword>
<organism evidence="5 6">
    <name type="scientific">Molorchus minor</name>
    <dbReference type="NCBI Taxonomy" id="1323400"/>
    <lineage>
        <taxon>Eukaryota</taxon>
        <taxon>Metazoa</taxon>
        <taxon>Ecdysozoa</taxon>
        <taxon>Arthropoda</taxon>
        <taxon>Hexapoda</taxon>
        <taxon>Insecta</taxon>
        <taxon>Pterygota</taxon>
        <taxon>Neoptera</taxon>
        <taxon>Endopterygota</taxon>
        <taxon>Coleoptera</taxon>
        <taxon>Polyphaga</taxon>
        <taxon>Cucujiformia</taxon>
        <taxon>Chrysomeloidea</taxon>
        <taxon>Cerambycidae</taxon>
        <taxon>Lamiinae</taxon>
        <taxon>Monochamini</taxon>
        <taxon>Molorchus</taxon>
    </lineage>
</organism>
<reference evidence="5" key="1">
    <citation type="journal article" date="2023" name="Insect Mol. Biol.">
        <title>Genome sequencing provides insights into the evolution of gene families encoding plant cell wall-degrading enzymes in longhorned beetles.</title>
        <authorList>
            <person name="Shin N.R."/>
            <person name="Okamura Y."/>
            <person name="Kirsch R."/>
            <person name="Pauchet Y."/>
        </authorList>
    </citation>
    <scope>NUCLEOTIDE SEQUENCE</scope>
    <source>
        <strain evidence="5">MMC_N1</strain>
    </source>
</reference>
<gene>
    <name evidence="5" type="ORF">NQ317_004446</name>
</gene>
<dbReference type="PANTHER" id="PTHR24086:SF15">
    <property type="entry name" value="NUCLEAR HORMONE RECEPTOR FTZ-F1"/>
    <property type="match status" value="1"/>
</dbReference>
<evidence type="ECO:0000256" key="4">
    <source>
        <dbReference type="ARBA" id="ARBA00023170"/>
    </source>
</evidence>
<name>A0ABQ9IYB2_9CUCU</name>
<accession>A0ABQ9IYB2</accession>
<dbReference type="SUPFAM" id="SSF48508">
    <property type="entry name" value="Nuclear receptor ligand-binding domain"/>
    <property type="match status" value="1"/>
</dbReference>
<evidence type="ECO:0000313" key="5">
    <source>
        <dbReference type="EMBL" id="KAJ8968858.1"/>
    </source>
</evidence>
<keyword evidence="3" id="KW-0804">Transcription</keyword>
<dbReference type="InterPro" id="IPR035500">
    <property type="entry name" value="NHR-like_dom_sf"/>
</dbReference>
<evidence type="ECO:0000256" key="1">
    <source>
        <dbReference type="ARBA" id="ARBA00004123"/>
    </source>
</evidence>